<dbReference type="AlphaFoldDB" id="A0A8S3Z071"/>
<name>A0A8S3Z071_9EUPU</name>
<protein>
    <submittedName>
        <fullName evidence="1">Uncharacterized protein</fullName>
    </submittedName>
</protein>
<dbReference type="GO" id="GO:0008061">
    <property type="term" value="F:chitin binding"/>
    <property type="evidence" value="ECO:0007669"/>
    <property type="project" value="InterPro"/>
</dbReference>
<feature type="non-terminal residue" evidence="1">
    <location>
        <position position="1"/>
    </location>
</feature>
<comment type="caution">
    <text evidence="1">The sequence shown here is derived from an EMBL/GenBank/DDBJ whole genome shotgun (WGS) entry which is preliminary data.</text>
</comment>
<keyword evidence="2" id="KW-1185">Reference proteome</keyword>
<accession>A0A8S3Z071</accession>
<evidence type="ECO:0000313" key="1">
    <source>
        <dbReference type="EMBL" id="CAG5122887.1"/>
    </source>
</evidence>
<sequence length="132" mass="14872">GIDGQCVYACTDVHHVPLKDGAYSHCSDCTKYVTCNNGYLHEWNCTPEMEASNTTICGTNLTICSSTMSTSTNKKHYMKDYVITRTLWAPQSFVIELFQAEHEDTTTTIQLELSSYAGLRKFRLLLDTFVVP</sequence>
<feature type="non-terminal residue" evidence="1">
    <location>
        <position position="132"/>
    </location>
</feature>
<organism evidence="1 2">
    <name type="scientific">Candidula unifasciata</name>
    <dbReference type="NCBI Taxonomy" id="100452"/>
    <lineage>
        <taxon>Eukaryota</taxon>
        <taxon>Metazoa</taxon>
        <taxon>Spiralia</taxon>
        <taxon>Lophotrochozoa</taxon>
        <taxon>Mollusca</taxon>
        <taxon>Gastropoda</taxon>
        <taxon>Heterobranchia</taxon>
        <taxon>Euthyneura</taxon>
        <taxon>Panpulmonata</taxon>
        <taxon>Eupulmonata</taxon>
        <taxon>Stylommatophora</taxon>
        <taxon>Helicina</taxon>
        <taxon>Helicoidea</taxon>
        <taxon>Geomitridae</taxon>
        <taxon>Candidula</taxon>
    </lineage>
</organism>
<dbReference type="InterPro" id="IPR036508">
    <property type="entry name" value="Chitin-bd_dom_sf"/>
</dbReference>
<dbReference type="Proteomes" id="UP000678393">
    <property type="component" value="Unassembled WGS sequence"/>
</dbReference>
<proteinExistence type="predicted"/>
<evidence type="ECO:0000313" key="2">
    <source>
        <dbReference type="Proteomes" id="UP000678393"/>
    </source>
</evidence>
<dbReference type="EMBL" id="CAJHNH020001386">
    <property type="protein sequence ID" value="CAG5122887.1"/>
    <property type="molecule type" value="Genomic_DNA"/>
</dbReference>
<gene>
    <name evidence="1" type="ORF">CUNI_LOCUS8445</name>
</gene>
<dbReference type="SUPFAM" id="SSF57625">
    <property type="entry name" value="Invertebrate chitin-binding proteins"/>
    <property type="match status" value="1"/>
</dbReference>
<reference evidence="1" key="1">
    <citation type="submission" date="2021-04" db="EMBL/GenBank/DDBJ databases">
        <authorList>
            <consortium name="Molecular Ecology Group"/>
        </authorList>
    </citation>
    <scope>NUCLEOTIDE SEQUENCE</scope>
</reference>